<feature type="domain" description="B box-type" evidence="7">
    <location>
        <begin position="8"/>
        <end position="50"/>
    </location>
</feature>
<accession>A0ABC9E473</accession>
<dbReference type="AlphaFoldDB" id="A0ABC9E473"/>
<dbReference type="EMBL" id="OZ075146">
    <property type="protein sequence ID" value="CAL5050342.1"/>
    <property type="molecule type" value="Genomic_DNA"/>
</dbReference>
<dbReference type="PANTHER" id="PTHR31717:SF130">
    <property type="entry name" value="OS06G0103000 PROTEIN"/>
    <property type="match status" value="1"/>
</dbReference>
<evidence type="ECO:0000313" key="9">
    <source>
        <dbReference type="EMBL" id="CAL5050342.1"/>
    </source>
</evidence>
<dbReference type="GO" id="GO:0005634">
    <property type="term" value="C:nucleus"/>
    <property type="evidence" value="ECO:0007669"/>
    <property type="project" value="UniProtKB-SubCell"/>
</dbReference>
<evidence type="ECO:0000256" key="2">
    <source>
        <dbReference type="ARBA" id="ARBA00022737"/>
    </source>
</evidence>
<dbReference type="PROSITE" id="PS51017">
    <property type="entry name" value="CCT"/>
    <property type="match status" value="1"/>
</dbReference>
<dbReference type="GO" id="GO:0006355">
    <property type="term" value="P:regulation of DNA-templated transcription"/>
    <property type="evidence" value="ECO:0007669"/>
    <property type="project" value="UniProtKB-ARBA"/>
</dbReference>
<dbReference type="Pfam" id="PF06203">
    <property type="entry name" value="CCT"/>
    <property type="match status" value="1"/>
</dbReference>
<evidence type="ECO:0000259" key="8">
    <source>
        <dbReference type="PROSITE" id="PS51017"/>
    </source>
</evidence>
<feature type="region of interest" description="Disordered" evidence="6">
    <location>
        <begin position="253"/>
        <end position="298"/>
    </location>
</feature>
<evidence type="ECO:0000256" key="6">
    <source>
        <dbReference type="SAM" id="MobiDB-lite"/>
    </source>
</evidence>
<evidence type="ECO:0000256" key="4">
    <source>
        <dbReference type="PROSITE-ProRule" id="PRU00024"/>
    </source>
</evidence>
<name>A0ABC9E473_9POAL</name>
<evidence type="ECO:0000256" key="1">
    <source>
        <dbReference type="ARBA" id="ARBA00004123"/>
    </source>
</evidence>
<keyword evidence="3 5" id="KW-0539">Nucleus</keyword>
<reference evidence="9" key="1">
    <citation type="submission" date="2024-10" db="EMBL/GenBank/DDBJ databases">
        <authorList>
            <person name="Ryan C."/>
        </authorList>
    </citation>
    <scope>NUCLEOTIDE SEQUENCE [LARGE SCALE GENOMIC DNA]</scope>
</reference>
<dbReference type="InterPro" id="IPR010402">
    <property type="entry name" value="CCT_domain"/>
</dbReference>
<comment type="subcellular location">
    <subcellularLocation>
        <location evidence="1 5">Nucleus</location>
    </subcellularLocation>
</comment>
<dbReference type="PANTHER" id="PTHR31717">
    <property type="entry name" value="ZINC FINGER PROTEIN CONSTANS-LIKE 10"/>
    <property type="match status" value="1"/>
</dbReference>
<keyword evidence="10" id="KW-1185">Reference proteome</keyword>
<organism evidence="9 10">
    <name type="scientific">Urochloa decumbens</name>
    <dbReference type="NCBI Taxonomy" id="240449"/>
    <lineage>
        <taxon>Eukaryota</taxon>
        <taxon>Viridiplantae</taxon>
        <taxon>Streptophyta</taxon>
        <taxon>Embryophyta</taxon>
        <taxon>Tracheophyta</taxon>
        <taxon>Spermatophyta</taxon>
        <taxon>Magnoliopsida</taxon>
        <taxon>Liliopsida</taxon>
        <taxon>Poales</taxon>
        <taxon>Poaceae</taxon>
        <taxon>PACMAD clade</taxon>
        <taxon>Panicoideae</taxon>
        <taxon>Panicodae</taxon>
        <taxon>Paniceae</taxon>
        <taxon>Melinidinae</taxon>
        <taxon>Urochloa</taxon>
    </lineage>
</organism>
<evidence type="ECO:0000313" key="10">
    <source>
        <dbReference type="Proteomes" id="UP001497457"/>
    </source>
</evidence>
<keyword evidence="2" id="KW-0677">Repeat</keyword>
<proteinExistence type="predicted"/>
<dbReference type="PROSITE" id="PS50119">
    <property type="entry name" value="ZF_BBOX"/>
    <property type="match status" value="1"/>
</dbReference>
<evidence type="ECO:0000259" key="7">
    <source>
        <dbReference type="PROSITE" id="PS50119"/>
    </source>
</evidence>
<feature type="compositionally biased region" description="Basic and acidic residues" evidence="6">
    <location>
        <begin position="287"/>
        <end position="298"/>
    </location>
</feature>
<dbReference type="GO" id="GO:0008270">
    <property type="term" value="F:zinc ion binding"/>
    <property type="evidence" value="ECO:0007669"/>
    <property type="project" value="UniProtKB-KW"/>
</dbReference>
<gene>
    <name evidence="9" type="ORF">URODEC1_LOCUS91531</name>
</gene>
<protein>
    <submittedName>
        <fullName evidence="9">Uncharacterized protein</fullName>
    </submittedName>
</protein>
<keyword evidence="4" id="KW-0863">Zinc-finger</keyword>
<evidence type="ECO:0000256" key="5">
    <source>
        <dbReference type="PROSITE-ProRule" id="PRU00357"/>
    </source>
</evidence>
<evidence type="ECO:0000256" key="3">
    <source>
        <dbReference type="ARBA" id="ARBA00023242"/>
    </source>
</evidence>
<dbReference type="InterPro" id="IPR000315">
    <property type="entry name" value="Znf_B-box"/>
</dbReference>
<keyword evidence="4" id="KW-0479">Metal-binding</keyword>
<dbReference type="Proteomes" id="UP001497457">
    <property type="component" value="Chromosome 36b"/>
</dbReference>
<sequence length="298" mass="32387">MGPPLCACHSCAAGDAIVFCLLCDARLCLHCDAALHGATAAAGLHPRVPLCDACRAAPAAVRDAAGGFTLCAGCAGRVAPAGARTSVNQYTGCPAPAELVRLISAEAPQTQEDLEVWLANKLPHLLDDGGGAEDNDGQLTERWDVAVETAKLERMLADCHDDLSLSSPAASCQQQSQPPLMQPWQNNSDTCSFPFYPMPLPGSADFQDVRPPQPVQQQDASAIAKKREERERAKLRYNEKKKKRRFCKQIMYASRKARADTRKRVKGRFAKASTSQNEITPIQDDPSTEKERERETIS</sequence>
<keyword evidence="4" id="KW-0862">Zinc</keyword>
<feature type="domain" description="CCT" evidence="8">
    <location>
        <begin position="230"/>
        <end position="272"/>
    </location>
</feature>